<dbReference type="InterPro" id="IPR019775">
    <property type="entry name" value="WD40_repeat_CS"/>
</dbReference>
<dbReference type="PROSITE" id="PS00678">
    <property type="entry name" value="WD_REPEATS_1"/>
    <property type="match status" value="1"/>
</dbReference>
<dbReference type="Gene3D" id="2.130.10.10">
    <property type="entry name" value="YVTN repeat-like/Quinoprotein amine dehydrogenase"/>
    <property type="match status" value="1"/>
</dbReference>
<evidence type="ECO:0000256" key="1">
    <source>
        <dbReference type="ARBA" id="ARBA00022574"/>
    </source>
</evidence>
<dbReference type="PANTHER" id="PTHR19848:SF8">
    <property type="entry name" value="F-BOX AND WD REPEAT DOMAIN CONTAINING 7"/>
    <property type="match status" value="1"/>
</dbReference>
<comment type="caution">
    <text evidence="5">The sequence shown here is derived from an EMBL/GenBank/DDBJ whole genome shotgun (WGS) entry which is preliminary data.</text>
</comment>
<organism evidence="5 6">
    <name type="scientific">Prototheca wickerhamii</name>
    <dbReference type="NCBI Taxonomy" id="3111"/>
    <lineage>
        <taxon>Eukaryota</taxon>
        <taxon>Viridiplantae</taxon>
        <taxon>Chlorophyta</taxon>
        <taxon>core chlorophytes</taxon>
        <taxon>Trebouxiophyceae</taxon>
        <taxon>Chlorellales</taxon>
        <taxon>Chlorellaceae</taxon>
        <taxon>Prototheca</taxon>
    </lineage>
</organism>
<evidence type="ECO:0000256" key="4">
    <source>
        <dbReference type="SAM" id="MobiDB-lite"/>
    </source>
</evidence>
<keyword evidence="1 3" id="KW-0853">WD repeat</keyword>
<dbReference type="InterPro" id="IPR001680">
    <property type="entry name" value="WD40_rpt"/>
</dbReference>
<evidence type="ECO:0000256" key="3">
    <source>
        <dbReference type="PROSITE-ProRule" id="PRU00221"/>
    </source>
</evidence>
<dbReference type="InterPro" id="IPR015943">
    <property type="entry name" value="WD40/YVTN_repeat-like_dom_sf"/>
</dbReference>
<dbReference type="AlphaFoldDB" id="A0AAD9INU2"/>
<dbReference type="Proteomes" id="UP001255856">
    <property type="component" value="Unassembled WGS sequence"/>
</dbReference>
<protein>
    <submittedName>
        <fullName evidence="5">Uncharacterized protein</fullName>
    </submittedName>
</protein>
<feature type="region of interest" description="Disordered" evidence="4">
    <location>
        <begin position="337"/>
        <end position="370"/>
    </location>
</feature>
<dbReference type="PROSITE" id="PS50082">
    <property type="entry name" value="WD_REPEATS_2"/>
    <property type="match status" value="1"/>
</dbReference>
<sequence>MERAKAMTLRGARCGGQSHPRTIKSVQMLALAGIVVTGSYDGTLISWDLASGERLCRPQYHSATVRTLALDEDWCVSGCSDGPSRYDFAARRRTLVEHKGPVSSLCLTRRYLYTYEVLGSWDGSIREVARATGKVRRTFYLGDLVMSMALSGEDRLLVARTCGRNPRALAWSGSGASPRTPVTCLSFSFPFLLVTVRDSAFLVNVARDLGLEKACPLRGAPTSRLLSSAACRAAKLGDGWAAVASGASLDVFDFGRAAELEQARIAARAARKAQRARLVMAGARESTAEQPQVGVHKAAAVSAAVPFLAEVSDVPSAPLPGGFETRFEHHCEPLATEERASDGNDFPSTASEASEPDTTVAPPRADRHAPALATCRSQVARSLKLRKARQQVEALFWDS</sequence>
<evidence type="ECO:0000313" key="6">
    <source>
        <dbReference type="Proteomes" id="UP001255856"/>
    </source>
</evidence>
<dbReference type="InterPro" id="IPR036322">
    <property type="entry name" value="WD40_repeat_dom_sf"/>
</dbReference>
<accession>A0AAD9INU2</accession>
<feature type="repeat" description="WD" evidence="3">
    <location>
        <begin position="16"/>
        <end position="57"/>
    </location>
</feature>
<proteinExistence type="predicted"/>
<dbReference type="SUPFAM" id="SSF50978">
    <property type="entry name" value="WD40 repeat-like"/>
    <property type="match status" value="1"/>
</dbReference>
<reference evidence="5" key="1">
    <citation type="submission" date="2021-01" db="EMBL/GenBank/DDBJ databases">
        <authorList>
            <person name="Eckstrom K.M.E."/>
        </authorList>
    </citation>
    <scope>NUCLEOTIDE SEQUENCE</scope>
    <source>
        <strain evidence="5">UVCC 0001</strain>
    </source>
</reference>
<gene>
    <name evidence="5" type="ORF">QBZ16_002367</name>
</gene>
<evidence type="ECO:0000256" key="2">
    <source>
        <dbReference type="ARBA" id="ARBA00022737"/>
    </source>
</evidence>
<dbReference type="EMBL" id="JASFZW010000002">
    <property type="protein sequence ID" value="KAK2079972.1"/>
    <property type="molecule type" value="Genomic_DNA"/>
</dbReference>
<dbReference type="PANTHER" id="PTHR19848">
    <property type="entry name" value="WD40 REPEAT PROTEIN"/>
    <property type="match status" value="1"/>
</dbReference>
<keyword evidence="2" id="KW-0677">Repeat</keyword>
<name>A0AAD9INU2_PROWI</name>
<keyword evidence="6" id="KW-1185">Reference proteome</keyword>
<evidence type="ECO:0000313" key="5">
    <source>
        <dbReference type="EMBL" id="KAK2079972.1"/>
    </source>
</evidence>